<evidence type="ECO:0000256" key="1">
    <source>
        <dbReference type="SAM" id="Phobius"/>
    </source>
</evidence>
<sequence length="436" mass="45885">MTDDLQQALRNTLRAASLDAPDAAPELLDRVVRRGRARRRNRAMVPVAAAITTAMAVTAGTSFVADTGPGAGAFSGRNAGALPPRTVPSPVPVPKAAILTVPDTLPDGRAYNPEVALDDGSLLVSTSSRDDVPDRLWRYDPRTRQATKVTDVPKPAGPPEITSDFAVGDGQVVWANGAKPGGRSATEIWAAPLRGGKARRVLSMDAASKEAQVGQLVVGGGKLRWSLSPAGADAAADVRGGADGDRQSAVYEAPLAGGSARMIPGTEGYRILSWPWIGTPGTTKGQAGETDFKELRNLETGQTRSIQPPKAPNTWTCWISWCLGGPPIGVTLDRVPDTRILPLAGGTGRALPADKLPVTGLPVMYDRFINRTLHNKHEAVYDLATGKLFDLGPGHEGDVPQTIPSARQNGSGSVLDRYLIRTIKGSFQIVDLAAIG</sequence>
<keyword evidence="1" id="KW-0812">Transmembrane</keyword>
<reference evidence="3" key="1">
    <citation type="journal article" date="2019" name="Int. J. Syst. Evol. Microbiol.">
        <title>The Global Catalogue of Microorganisms (GCM) 10K type strain sequencing project: providing services to taxonomists for standard genome sequencing and annotation.</title>
        <authorList>
            <consortium name="The Broad Institute Genomics Platform"/>
            <consortium name="The Broad Institute Genome Sequencing Center for Infectious Disease"/>
            <person name="Wu L."/>
            <person name="Ma J."/>
        </authorList>
    </citation>
    <scope>NUCLEOTIDE SEQUENCE [LARGE SCALE GENOMIC DNA]</scope>
    <source>
        <strain evidence="3">JCM 16702</strain>
    </source>
</reference>
<evidence type="ECO:0000313" key="2">
    <source>
        <dbReference type="EMBL" id="GAA4092026.1"/>
    </source>
</evidence>
<dbReference type="EMBL" id="BAAAZG010000047">
    <property type="protein sequence ID" value="GAA4092026.1"/>
    <property type="molecule type" value="Genomic_DNA"/>
</dbReference>
<dbReference type="SUPFAM" id="SSF69304">
    <property type="entry name" value="Tricorn protease N-terminal domain"/>
    <property type="match status" value="1"/>
</dbReference>
<evidence type="ECO:0000313" key="3">
    <source>
        <dbReference type="Proteomes" id="UP001500683"/>
    </source>
</evidence>
<protein>
    <recommendedName>
        <fullName evidence="4">WD40 repeat domain-containing protein</fullName>
    </recommendedName>
</protein>
<feature type="transmembrane region" description="Helical" evidence="1">
    <location>
        <begin position="43"/>
        <end position="65"/>
    </location>
</feature>
<keyword evidence="3" id="KW-1185">Reference proteome</keyword>
<gene>
    <name evidence="2" type="ORF">GCM10022214_61790</name>
</gene>
<comment type="caution">
    <text evidence="2">The sequence shown here is derived from an EMBL/GenBank/DDBJ whole genome shotgun (WGS) entry which is preliminary data.</text>
</comment>
<evidence type="ECO:0008006" key="4">
    <source>
        <dbReference type="Google" id="ProtNLM"/>
    </source>
</evidence>
<keyword evidence="1" id="KW-1133">Transmembrane helix</keyword>
<proteinExistence type="predicted"/>
<keyword evidence="1" id="KW-0472">Membrane</keyword>
<name>A0ABP7WM78_9ACTN</name>
<organism evidence="2 3">
    <name type="scientific">Actinomadura miaoliensis</name>
    <dbReference type="NCBI Taxonomy" id="430685"/>
    <lineage>
        <taxon>Bacteria</taxon>
        <taxon>Bacillati</taxon>
        <taxon>Actinomycetota</taxon>
        <taxon>Actinomycetes</taxon>
        <taxon>Streptosporangiales</taxon>
        <taxon>Thermomonosporaceae</taxon>
        <taxon>Actinomadura</taxon>
    </lineage>
</organism>
<accession>A0ABP7WM78</accession>
<dbReference type="Proteomes" id="UP001500683">
    <property type="component" value="Unassembled WGS sequence"/>
</dbReference>
<dbReference type="RefSeq" id="WP_344954640.1">
    <property type="nucleotide sequence ID" value="NZ_BAAAZG010000047.1"/>
</dbReference>